<dbReference type="InterPro" id="IPR029273">
    <property type="entry name" value="Cdc42_effect-like"/>
</dbReference>
<dbReference type="GO" id="GO:0005886">
    <property type="term" value="C:plasma membrane"/>
    <property type="evidence" value="ECO:0007669"/>
    <property type="project" value="TreeGrafter"/>
</dbReference>
<name>A0AA40HLN9_CNENI</name>
<feature type="domain" description="CRIB" evidence="4">
    <location>
        <begin position="31"/>
        <end position="45"/>
    </location>
</feature>
<dbReference type="SMART" id="SM00285">
    <property type="entry name" value="PBD"/>
    <property type="match status" value="1"/>
</dbReference>
<feature type="region of interest" description="Disordered" evidence="3">
    <location>
        <begin position="294"/>
        <end position="334"/>
    </location>
</feature>
<dbReference type="Pfam" id="PF14957">
    <property type="entry name" value="BORG_CEP"/>
    <property type="match status" value="1"/>
</dbReference>
<organism evidence="5 6">
    <name type="scientific">Cnephaeus nilssonii</name>
    <name type="common">Northern bat</name>
    <name type="synonym">Eptesicus nilssonii</name>
    <dbReference type="NCBI Taxonomy" id="3371016"/>
    <lineage>
        <taxon>Eukaryota</taxon>
        <taxon>Metazoa</taxon>
        <taxon>Chordata</taxon>
        <taxon>Craniata</taxon>
        <taxon>Vertebrata</taxon>
        <taxon>Euteleostomi</taxon>
        <taxon>Mammalia</taxon>
        <taxon>Eutheria</taxon>
        <taxon>Laurasiatheria</taxon>
        <taxon>Chiroptera</taxon>
        <taxon>Yangochiroptera</taxon>
        <taxon>Vespertilionidae</taxon>
        <taxon>Cnephaeus</taxon>
    </lineage>
</organism>
<feature type="compositionally biased region" description="Low complexity" evidence="3">
    <location>
        <begin position="521"/>
        <end position="538"/>
    </location>
</feature>
<dbReference type="GO" id="GO:0008360">
    <property type="term" value="P:regulation of cell shape"/>
    <property type="evidence" value="ECO:0007669"/>
    <property type="project" value="TreeGrafter"/>
</dbReference>
<feature type="region of interest" description="Disordered" evidence="3">
    <location>
        <begin position="167"/>
        <end position="223"/>
    </location>
</feature>
<comment type="similarity">
    <text evidence="2">Belongs to the BORG/CEP family.</text>
</comment>
<dbReference type="InterPro" id="IPR045864">
    <property type="entry name" value="aa-tRNA-synth_II/BPL/LPL"/>
</dbReference>
<dbReference type="GO" id="GO:0005856">
    <property type="term" value="C:cytoskeleton"/>
    <property type="evidence" value="ECO:0007669"/>
    <property type="project" value="TreeGrafter"/>
</dbReference>
<keyword evidence="6" id="KW-1185">Reference proteome</keyword>
<proteinExistence type="inferred from homology"/>
<dbReference type="SUPFAM" id="SSF55681">
    <property type="entry name" value="Class II aaRS and biotin synthetases"/>
    <property type="match status" value="1"/>
</dbReference>
<dbReference type="GO" id="GO:0031274">
    <property type="term" value="P:positive regulation of pseudopodium assembly"/>
    <property type="evidence" value="ECO:0007669"/>
    <property type="project" value="TreeGrafter"/>
</dbReference>
<accession>A0AA40HLN9</accession>
<evidence type="ECO:0000313" key="6">
    <source>
        <dbReference type="Proteomes" id="UP001177744"/>
    </source>
</evidence>
<dbReference type="Gene3D" id="3.30.930.10">
    <property type="entry name" value="Bira Bifunctional Protein, Domain 2"/>
    <property type="match status" value="1"/>
</dbReference>
<dbReference type="InterPro" id="IPR051296">
    <property type="entry name" value="Cdc42_Effector_BORG/CEP"/>
</dbReference>
<sequence>MPAKTPIYLKAANNKKGKKFKLRDILSPDMISPPLGDFRHTIHIGKEGQHDVFGDISFLQGNYELLPGNQEKAPLGPFPGHSEFFRANSTSDSMFTETPSPVLKNAISLPTIGGSQALMLPLLSPVTFHAKQESFGPARLPRLHCEPVVEEKAPEQSRLLENGRVHQGDVSWGSSGSASVSQSSQGRDSHSSSLSEQYPDWPAEDMFDHPAPSPLVKEKTKSEESLSDLTGSLLSLQLDLGPSFLDEVLNVMDKNKLVTGIMDDGQKGKPYPEHEGKRVLKLQSVSHMQPAKDIYPARRSGSPQGWEVTSDQGKATPHHTSAAATAGSASLSRPSLPEPWVALGSWEAAIQGFPVPRAGPGQLGGWTTGGLNRQARGGAGPAWGRTQPCCMPAALAGLRGLGTIILPGRRSGPIGAFRLLARAFLPQLRCSQAFLRSCRPLVVSTHHTGWGTGIQQVIMFLTDSDNIKEVLLFPVIKPEDKKENVATNDGVPTATRWQHPVLSARRGDRRTARPGPPPSGPGCSTCLPPESPSTLSPLAAQGWPKAQASLRWRLPIHPGPPEVQVTKAGQGLCCRQWQQQRSHRLVLTPGLADLALYCSLASPVYDATREQLLLSAPVQGWVQCSGELLHTFPNPRLSETEGRGCRPGAAERLSRNFIFLRLQSVFDHLKTASSLQTLQDLGVNFLPWVQRPSESLRRG</sequence>
<dbReference type="GO" id="GO:0030838">
    <property type="term" value="P:positive regulation of actin filament polymerization"/>
    <property type="evidence" value="ECO:0007669"/>
    <property type="project" value="TreeGrafter"/>
</dbReference>
<dbReference type="EMBL" id="JAULJE010000017">
    <property type="protein sequence ID" value="KAK1333147.1"/>
    <property type="molecule type" value="Genomic_DNA"/>
</dbReference>
<feature type="compositionally biased region" description="Low complexity" evidence="3">
    <location>
        <begin position="318"/>
        <end position="330"/>
    </location>
</feature>
<feature type="compositionally biased region" description="Low complexity" evidence="3">
    <location>
        <begin position="171"/>
        <end position="195"/>
    </location>
</feature>
<dbReference type="GO" id="GO:0005737">
    <property type="term" value="C:cytoplasm"/>
    <property type="evidence" value="ECO:0007669"/>
    <property type="project" value="TreeGrafter"/>
</dbReference>
<evidence type="ECO:0000313" key="5">
    <source>
        <dbReference type="EMBL" id="KAK1333147.1"/>
    </source>
</evidence>
<dbReference type="Pfam" id="PF00786">
    <property type="entry name" value="PBD"/>
    <property type="match status" value="1"/>
</dbReference>
<evidence type="ECO:0000259" key="4">
    <source>
        <dbReference type="PROSITE" id="PS50108"/>
    </source>
</evidence>
<dbReference type="GO" id="GO:0012505">
    <property type="term" value="C:endomembrane system"/>
    <property type="evidence" value="ECO:0007669"/>
    <property type="project" value="UniProtKB-SubCell"/>
</dbReference>
<comment type="caution">
    <text evidence="5">The sequence shown here is derived from an EMBL/GenBank/DDBJ whole genome shotgun (WGS) entry which is preliminary data.</text>
</comment>
<reference evidence="5" key="1">
    <citation type="submission" date="2023-06" db="EMBL/GenBank/DDBJ databases">
        <title>Reference genome for the Northern bat (Eptesicus nilssonii), a most northern bat species.</title>
        <authorList>
            <person name="Laine V.N."/>
            <person name="Pulliainen A.T."/>
            <person name="Lilley T.M."/>
        </authorList>
    </citation>
    <scope>NUCLEOTIDE SEQUENCE</scope>
    <source>
        <strain evidence="5">BLF_Eptnil</strain>
        <tissue evidence="5">Kidney</tissue>
    </source>
</reference>
<feature type="region of interest" description="Disordered" evidence="3">
    <location>
        <begin position="483"/>
        <end position="540"/>
    </location>
</feature>
<dbReference type="GO" id="GO:0007266">
    <property type="term" value="P:Rho protein signal transduction"/>
    <property type="evidence" value="ECO:0007669"/>
    <property type="project" value="TreeGrafter"/>
</dbReference>
<dbReference type="PROSITE" id="PS50108">
    <property type="entry name" value="CRIB"/>
    <property type="match status" value="1"/>
</dbReference>
<dbReference type="GO" id="GO:0031267">
    <property type="term" value="F:small GTPase binding"/>
    <property type="evidence" value="ECO:0007669"/>
    <property type="project" value="TreeGrafter"/>
</dbReference>
<evidence type="ECO:0000256" key="1">
    <source>
        <dbReference type="ARBA" id="ARBA00004184"/>
    </source>
</evidence>
<dbReference type="PANTHER" id="PTHR15344">
    <property type="entry name" value="CDC42 EFFECTOR PROTEIN BORG"/>
    <property type="match status" value="1"/>
</dbReference>
<dbReference type="PANTHER" id="PTHR15344:SF3">
    <property type="entry name" value="CDC42 EFFECTOR PROTEIN 3"/>
    <property type="match status" value="1"/>
</dbReference>
<evidence type="ECO:0000256" key="3">
    <source>
        <dbReference type="SAM" id="MobiDB-lite"/>
    </source>
</evidence>
<evidence type="ECO:0000256" key="2">
    <source>
        <dbReference type="ARBA" id="ARBA00010770"/>
    </source>
</evidence>
<protein>
    <recommendedName>
        <fullName evidence="4">CRIB domain-containing protein</fullName>
    </recommendedName>
</protein>
<feature type="compositionally biased region" description="Polar residues" evidence="3">
    <location>
        <begin position="301"/>
        <end position="313"/>
    </location>
</feature>
<dbReference type="Proteomes" id="UP001177744">
    <property type="component" value="Unassembled WGS sequence"/>
</dbReference>
<dbReference type="InterPro" id="IPR000095">
    <property type="entry name" value="CRIB_dom"/>
</dbReference>
<dbReference type="AlphaFoldDB" id="A0AA40HLN9"/>
<gene>
    <name evidence="5" type="ORF">QTO34_006684</name>
</gene>
<comment type="subcellular location">
    <subcellularLocation>
        <location evidence="1">Endomembrane system</location>
        <topology evidence="1">Peripheral membrane protein</topology>
    </subcellularLocation>
</comment>